<dbReference type="GO" id="GO:0005829">
    <property type="term" value="C:cytosol"/>
    <property type="evidence" value="ECO:0007669"/>
    <property type="project" value="TreeGrafter"/>
</dbReference>
<dbReference type="AlphaFoldDB" id="A0A7G6E0G3"/>
<comment type="catalytic activity">
    <reaction evidence="10">
        <text>thymidine + phosphate = 2-deoxy-alpha-D-ribose 1-phosphate + thymine</text>
        <dbReference type="Rhea" id="RHEA:16037"/>
        <dbReference type="ChEBI" id="CHEBI:17748"/>
        <dbReference type="ChEBI" id="CHEBI:17821"/>
        <dbReference type="ChEBI" id="CHEBI:43474"/>
        <dbReference type="ChEBI" id="CHEBI:57259"/>
        <dbReference type="EC" id="2.4.2.2"/>
    </reaction>
</comment>
<dbReference type="Pfam" id="PF02885">
    <property type="entry name" value="Glycos_trans_3N"/>
    <property type="match status" value="1"/>
</dbReference>
<name>A0A7G6E0G3_THEFR</name>
<dbReference type="Proteomes" id="UP000515847">
    <property type="component" value="Chromosome"/>
</dbReference>
<dbReference type="EMBL" id="CP045798">
    <property type="protein sequence ID" value="QNB45567.1"/>
    <property type="molecule type" value="Genomic_DNA"/>
</dbReference>
<dbReference type="FunFam" id="3.40.1030.10:FF:000003">
    <property type="entry name" value="Pyrimidine-nucleoside phosphorylase"/>
    <property type="match status" value="1"/>
</dbReference>
<dbReference type="InterPro" id="IPR000053">
    <property type="entry name" value="Thymidine/pyrmidine_PPase"/>
</dbReference>
<dbReference type="GO" id="GO:0009032">
    <property type="term" value="F:thymidine phosphorylase activity"/>
    <property type="evidence" value="ECO:0007669"/>
    <property type="project" value="TreeGrafter"/>
</dbReference>
<dbReference type="InterPro" id="IPR017459">
    <property type="entry name" value="Glycosyl_Trfase_fam3_N_dom"/>
</dbReference>
<evidence type="ECO:0000256" key="10">
    <source>
        <dbReference type="ARBA" id="ARBA00048525"/>
    </source>
</evidence>
<reference evidence="12 13" key="1">
    <citation type="journal article" date="2019" name="Front. Microbiol.">
        <title>Thermoanaerosceptrum fracticalcis gen. nov. sp. nov., a Novel Fumarate-Fermenting Microorganism From a Deep Fractured Carbonate Aquifer of the US Great Basin.</title>
        <authorList>
            <person name="Hamilton-Brehm S.D."/>
            <person name="Stewart L.E."/>
            <person name="Zavarin M."/>
            <person name="Caldwell M."/>
            <person name="Lawson P.A."/>
            <person name="Onstott T.C."/>
            <person name="Grzymski J."/>
            <person name="Neveux I."/>
            <person name="Lollar B.S."/>
            <person name="Russell C.E."/>
            <person name="Moser D.P."/>
        </authorList>
    </citation>
    <scope>NUCLEOTIDE SEQUENCE [LARGE SCALE GENOMIC DNA]</scope>
    <source>
        <strain evidence="12 13">DRI-13</strain>
    </source>
</reference>
<sequence length="445" mass="47635">MRTTDLIIKKRNGYSLTKEEIEFLVHNFTQGNIPDYQMAAFCMAVYFRGMDMEETTNLTLAMVNSGETIDLTAIKGTIVDKHSTGGVADTTTLVLAPLVAAAGVPVAKMSGRGLGHTGGTIDKLESIPGFHTILSKEAFIEQVNKIGVAVVGQSGALVPADKKIYALRDVTGTVDSIPLIASSIMSKKIAAGAQAIVLDVKTGSGAFMKDTEEAFRLAETMVGIGTRAGRETVAIISDMNEPLGSAIGNALEVQEAIEVLQGKVSGPLRELSLGLGSYMILAAGKAKDFAEAKGILTGLLEERRALAKMKELIEAQHGNPEVLENLTLLPQARGKLIVKAWAEGYLAEIDAQALGLAAMVLGAGRETKDAAIDLAVGLKVHGRRGDYFKLDQPLLTLYYNEEKRMAEAMKYVREAFTFSPSKVEKNPLIYGVVTKKGRESYNGLL</sequence>
<accession>A0A7G6E0G3</accession>
<proteinExistence type="inferred from homology"/>
<comment type="catalytic activity">
    <reaction evidence="1">
        <text>2'-deoxyuridine + phosphate = 2-deoxy-alpha-D-ribose 1-phosphate + uracil</text>
        <dbReference type="Rhea" id="RHEA:22824"/>
        <dbReference type="ChEBI" id="CHEBI:16450"/>
        <dbReference type="ChEBI" id="CHEBI:17568"/>
        <dbReference type="ChEBI" id="CHEBI:43474"/>
        <dbReference type="ChEBI" id="CHEBI:57259"/>
        <dbReference type="EC" id="2.4.2.2"/>
    </reaction>
</comment>
<evidence type="ECO:0000256" key="6">
    <source>
        <dbReference type="ARBA" id="ARBA00014680"/>
    </source>
</evidence>
<keyword evidence="8 12" id="KW-0808">Transferase</keyword>
<evidence type="ECO:0000256" key="2">
    <source>
        <dbReference type="ARBA" id="ARBA00003877"/>
    </source>
</evidence>
<protein>
    <recommendedName>
        <fullName evidence="6">Pyrimidine-nucleoside phosphorylase</fullName>
        <ecNumber evidence="5">2.4.2.2</ecNumber>
    </recommendedName>
</protein>
<organism evidence="12 13">
    <name type="scientific">Thermanaerosceptrum fracticalcis</name>
    <dbReference type="NCBI Taxonomy" id="1712410"/>
    <lineage>
        <taxon>Bacteria</taxon>
        <taxon>Bacillati</taxon>
        <taxon>Bacillota</taxon>
        <taxon>Clostridia</taxon>
        <taxon>Eubacteriales</taxon>
        <taxon>Peptococcaceae</taxon>
        <taxon>Thermanaerosceptrum</taxon>
    </lineage>
</organism>
<evidence type="ECO:0000313" key="13">
    <source>
        <dbReference type="Proteomes" id="UP000515847"/>
    </source>
</evidence>
<dbReference type="GO" id="GO:0006206">
    <property type="term" value="P:pyrimidine nucleobase metabolic process"/>
    <property type="evidence" value="ECO:0007669"/>
    <property type="project" value="InterPro"/>
</dbReference>
<evidence type="ECO:0000256" key="3">
    <source>
        <dbReference type="ARBA" id="ARBA00006915"/>
    </source>
</evidence>
<evidence type="ECO:0000313" key="12">
    <source>
        <dbReference type="EMBL" id="QNB45567.1"/>
    </source>
</evidence>
<dbReference type="Pfam" id="PF07831">
    <property type="entry name" value="PYNP_C"/>
    <property type="match status" value="1"/>
</dbReference>
<dbReference type="Gene3D" id="1.20.970.10">
    <property type="entry name" value="Transferase, Pyrimidine Nucleoside Phosphorylase, Chain C"/>
    <property type="match status" value="1"/>
</dbReference>
<evidence type="ECO:0000256" key="1">
    <source>
        <dbReference type="ARBA" id="ARBA00001066"/>
    </source>
</evidence>
<dbReference type="InterPro" id="IPR018090">
    <property type="entry name" value="Pyrmidine_PPas_bac/euk"/>
</dbReference>
<dbReference type="PANTHER" id="PTHR10515:SF0">
    <property type="entry name" value="THYMIDINE PHOSPHORYLASE"/>
    <property type="match status" value="1"/>
</dbReference>
<evidence type="ECO:0000256" key="5">
    <source>
        <dbReference type="ARBA" id="ARBA00011889"/>
    </source>
</evidence>
<dbReference type="InterPro" id="IPR035902">
    <property type="entry name" value="Nuc_phospho_transferase"/>
</dbReference>
<dbReference type="EC" id="2.4.2.2" evidence="5"/>
<dbReference type="InterPro" id="IPR013102">
    <property type="entry name" value="PYNP_C"/>
</dbReference>
<evidence type="ECO:0000256" key="8">
    <source>
        <dbReference type="ARBA" id="ARBA00022679"/>
    </source>
</evidence>
<dbReference type="Pfam" id="PF00591">
    <property type="entry name" value="Glycos_transf_3"/>
    <property type="match status" value="1"/>
</dbReference>
<dbReference type="RefSeq" id="WP_034421431.1">
    <property type="nucleotide sequence ID" value="NZ_CP045798.1"/>
</dbReference>
<dbReference type="GO" id="GO:0004645">
    <property type="term" value="F:1,4-alpha-oligoglucan phosphorylase activity"/>
    <property type="evidence" value="ECO:0007669"/>
    <property type="project" value="InterPro"/>
</dbReference>
<dbReference type="SUPFAM" id="SSF47648">
    <property type="entry name" value="Nucleoside phosphorylase/phosphoribosyltransferase N-terminal domain"/>
    <property type="match status" value="1"/>
</dbReference>
<feature type="domain" description="Pyrimidine nucleoside phosphorylase C-terminal" evidence="11">
    <location>
        <begin position="345"/>
        <end position="419"/>
    </location>
</feature>
<evidence type="ECO:0000259" key="11">
    <source>
        <dbReference type="SMART" id="SM00941"/>
    </source>
</evidence>
<evidence type="ECO:0000256" key="4">
    <source>
        <dbReference type="ARBA" id="ARBA00011738"/>
    </source>
</evidence>
<dbReference type="SMART" id="SM00941">
    <property type="entry name" value="PYNP_C"/>
    <property type="match status" value="1"/>
</dbReference>
<dbReference type="InterPro" id="IPR036320">
    <property type="entry name" value="Glycosyl_Trfase_fam3_N_dom_sf"/>
</dbReference>
<dbReference type="NCBIfam" id="TIGR02644">
    <property type="entry name" value="Y_phosphoryl"/>
    <property type="match status" value="1"/>
</dbReference>
<comment type="catalytic activity">
    <reaction evidence="9">
        <text>uridine + phosphate = alpha-D-ribose 1-phosphate + uracil</text>
        <dbReference type="Rhea" id="RHEA:24388"/>
        <dbReference type="ChEBI" id="CHEBI:16704"/>
        <dbReference type="ChEBI" id="CHEBI:17568"/>
        <dbReference type="ChEBI" id="CHEBI:43474"/>
        <dbReference type="ChEBI" id="CHEBI:57720"/>
        <dbReference type="EC" id="2.4.2.2"/>
    </reaction>
</comment>
<gene>
    <name evidence="12" type="ORF">BR63_04080</name>
</gene>
<keyword evidence="7 12" id="KW-0328">Glycosyltransferase</keyword>
<dbReference type="NCBIfam" id="NF004747">
    <property type="entry name" value="PRK06078.1"/>
    <property type="match status" value="1"/>
</dbReference>
<dbReference type="NCBIfam" id="NF004490">
    <property type="entry name" value="PRK05820.1"/>
    <property type="match status" value="1"/>
</dbReference>
<dbReference type="InterPro" id="IPR036566">
    <property type="entry name" value="PYNP-like_C_sf"/>
</dbReference>
<dbReference type="OrthoDB" id="9763887at2"/>
<evidence type="ECO:0000256" key="9">
    <source>
        <dbReference type="ARBA" id="ARBA00048453"/>
    </source>
</evidence>
<dbReference type="PIRSF" id="PIRSF000478">
    <property type="entry name" value="TP_PyNP"/>
    <property type="match status" value="1"/>
</dbReference>
<comment type="subunit">
    <text evidence="4">Homodimer.</text>
</comment>
<dbReference type="Gene3D" id="3.90.1170.30">
    <property type="entry name" value="Pyrimidine nucleoside phosphorylase-like, C-terminal domain"/>
    <property type="match status" value="1"/>
</dbReference>
<dbReference type="SUPFAM" id="SSF54680">
    <property type="entry name" value="Pyrimidine nucleoside phosphorylase C-terminal domain"/>
    <property type="match status" value="1"/>
</dbReference>
<dbReference type="Gene3D" id="3.40.1030.10">
    <property type="entry name" value="Nucleoside phosphorylase/phosphoribosyltransferase catalytic domain"/>
    <property type="match status" value="1"/>
</dbReference>
<comment type="function">
    <text evidence="2">Catalyzes phosphorolysis of the pyrimidine nucleosides uridine, thymidine and 2'-deoxyuridine with the formation of the corresponding pyrimidine base and ribose-1-phosphate.</text>
</comment>
<dbReference type="PANTHER" id="PTHR10515">
    <property type="entry name" value="THYMIDINE PHOSPHORYLASE"/>
    <property type="match status" value="1"/>
</dbReference>
<dbReference type="InterPro" id="IPR017872">
    <property type="entry name" value="Pyrmidine_PPase_CS"/>
</dbReference>
<keyword evidence="13" id="KW-1185">Reference proteome</keyword>
<dbReference type="SUPFAM" id="SSF52418">
    <property type="entry name" value="Nucleoside phosphorylase/phosphoribosyltransferase catalytic domain"/>
    <property type="match status" value="1"/>
</dbReference>
<dbReference type="KEGG" id="tfr:BR63_04080"/>
<evidence type="ECO:0000256" key="7">
    <source>
        <dbReference type="ARBA" id="ARBA00022676"/>
    </source>
</evidence>
<dbReference type="GO" id="GO:0006213">
    <property type="term" value="P:pyrimidine nucleoside metabolic process"/>
    <property type="evidence" value="ECO:0007669"/>
    <property type="project" value="InterPro"/>
</dbReference>
<dbReference type="InterPro" id="IPR000312">
    <property type="entry name" value="Glycosyl_Trfase_fam3"/>
</dbReference>
<dbReference type="PROSITE" id="PS00647">
    <property type="entry name" value="THYMID_PHOSPHORYLASE"/>
    <property type="match status" value="1"/>
</dbReference>
<comment type="similarity">
    <text evidence="3">Belongs to the thymidine/pyrimidine-nucleoside phosphorylase family.</text>
</comment>